<dbReference type="Proteomes" id="UP000237351">
    <property type="component" value="Chromosome"/>
</dbReference>
<dbReference type="AlphaFoldDB" id="A0A1W6N406"/>
<feature type="binding site" evidence="11">
    <location>
        <position position="82"/>
    </location>
    <ligand>
        <name>S-adenosyl-L-methionine</name>
        <dbReference type="ChEBI" id="CHEBI:59789"/>
    </ligand>
</feature>
<evidence type="ECO:0000256" key="11">
    <source>
        <dbReference type="HAMAP-Rule" id="MF_01547"/>
    </source>
</evidence>
<feature type="domain" description="Ribosomal RNA methyltransferase FtsJ" evidence="14">
    <location>
        <begin position="51"/>
        <end position="228"/>
    </location>
</feature>
<comment type="subcellular location">
    <subcellularLocation>
        <location evidence="11">Cytoplasm</location>
    </subcellularLocation>
</comment>
<evidence type="ECO:0000259" key="14">
    <source>
        <dbReference type="Pfam" id="PF01728"/>
    </source>
</evidence>
<evidence type="ECO:0000256" key="1">
    <source>
        <dbReference type="ARBA" id="ARBA00022552"/>
    </source>
</evidence>
<feature type="region of interest" description="Disordered" evidence="13">
    <location>
        <begin position="1"/>
        <end position="30"/>
    </location>
</feature>
<sequence length="231" mass="25897">MNPQKSTTSKGSRPLKTRALKKKNLKNSSKQWLQRQLNDPYVFESQRQGLRSRSSFKLKQIDENFKILKPNARVVDLGAAPGGWLQIAVMKTQSKSENPSVIGIDLLEIEPLKGTKLIQGDFLDKAVQESLLDILKGPVDVVLSDMAANTTGHATTDHLRTLMLAEEALQFALNVLKPGGTFVSKFFQGGGEKDFMTTLKKHFRQVKFFKPDASRKESSEMYLVAQGFRKE</sequence>
<keyword evidence="16" id="KW-1185">Reference proteome</keyword>
<evidence type="ECO:0000256" key="7">
    <source>
        <dbReference type="ARBA" id="ARBA00041129"/>
    </source>
</evidence>
<evidence type="ECO:0000256" key="8">
    <source>
        <dbReference type="ARBA" id="ARBA00041995"/>
    </source>
</evidence>
<keyword evidence="11" id="KW-0963">Cytoplasm</keyword>
<dbReference type="Pfam" id="PF01728">
    <property type="entry name" value="FtsJ"/>
    <property type="match status" value="1"/>
</dbReference>
<evidence type="ECO:0000256" key="12">
    <source>
        <dbReference type="PIRSR" id="PIRSR005461-1"/>
    </source>
</evidence>
<feature type="compositionally biased region" description="Basic residues" evidence="13">
    <location>
        <begin position="13"/>
        <end position="25"/>
    </location>
</feature>
<keyword evidence="1 11" id="KW-0698">rRNA processing</keyword>
<dbReference type="InterPro" id="IPR002877">
    <property type="entry name" value="RNA_MeTrfase_FtsJ_dom"/>
</dbReference>
<dbReference type="PANTHER" id="PTHR10920:SF18">
    <property type="entry name" value="RRNA METHYLTRANSFERASE 2, MITOCHONDRIAL"/>
    <property type="match status" value="1"/>
</dbReference>
<dbReference type="EMBL" id="CP008743">
    <property type="protein sequence ID" value="ARN84620.1"/>
    <property type="molecule type" value="Genomic_DNA"/>
</dbReference>
<evidence type="ECO:0000313" key="16">
    <source>
        <dbReference type="Proteomes" id="UP000237351"/>
    </source>
</evidence>
<feature type="binding site" evidence="11">
    <location>
        <position position="84"/>
    </location>
    <ligand>
        <name>S-adenosyl-L-methionine</name>
        <dbReference type="ChEBI" id="CHEBI:59789"/>
    </ligand>
</feature>
<evidence type="ECO:0000256" key="3">
    <source>
        <dbReference type="ARBA" id="ARBA00022679"/>
    </source>
</evidence>
<keyword evidence="3 11" id="KW-0808">Transferase</keyword>
<dbReference type="EC" id="2.1.1.166" evidence="6 11"/>
<dbReference type="InterPro" id="IPR050082">
    <property type="entry name" value="RNA_methyltr_RlmE"/>
</dbReference>
<dbReference type="InterPro" id="IPR029063">
    <property type="entry name" value="SAM-dependent_MTases_sf"/>
</dbReference>
<keyword evidence="2 11" id="KW-0489">Methyltransferase</keyword>
<evidence type="ECO:0000256" key="13">
    <source>
        <dbReference type="SAM" id="MobiDB-lite"/>
    </source>
</evidence>
<dbReference type="OrthoDB" id="9790080at2"/>
<evidence type="ECO:0000313" key="15">
    <source>
        <dbReference type="EMBL" id="ARN84620.1"/>
    </source>
</evidence>
<evidence type="ECO:0000256" key="6">
    <source>
        <dbReference type="ARBA" id="ARBA00038861"/>
    </source>
</evidence>
<dbReference type="GO" id="GO:0005737">
    <property type="term" value="C:cytoplasm"/>
    <property type="evidence" value="ECO:0007669"/>
    <property type="project" value="UniProtKB-SubCell"/>
</dbReference>
<feature type="binding site" evidence="11">
    <location>
        <position position="121"/>
    </location>
    <ligand>
        <name>S-adenosyl-L-methionine</name>
        <dbReference type="ChEBI" id="CHEBI:59789"/>
    </ligand>
</feature>
<dbReference type="Gene3D" id="3.40.50.150">
    <property type="entry name" value="Vaccinia Virus protein VP39"/>
    <property type="match status" value="1"/>
</dbReference>
<dbReference type="PANTHER" id="PTHR10920">
    <property type="entry name" value="RIBOSOMAL RNA METHYLTRANSFERASE"/>
    <property type="match status" value="1"/>
</dbReference>
<organism evidence="15 16">
    <name type="scientific">Candidatus Nucleicultrix amoebiphila FS5</name>
    <dbReference type="NCBI Taxonomy" id="1414854"/>
    <lineage>
        <taxon>Bacteria</taxon>
        <taxon>Pseudomonadati</taxon>
        <taxon>Pseudomonadota</taxon>
        <taxon>Alphaproteobacteria</taxon>
        <taxon>Holosporales</taxon>
        <taxon>Candidatus Nucleicultricaceae</taxon>
        <taxon>Candidatus Nucleicultrix</taxon>
    </lineage>
</organism>
<dbReference type="GO" id="GO:0008650">
    <property type="term" value="F:rRNA (uridine-2'-O-)-methyltransferase activity"/>
    <property type="evidence" value="ECO:0007669"/>
    <property type="project" value="UniProtKB-UniRule"/>
</dbReference>
<evidence type="ECO:0000256" key="10">
    <source>
        <dbReference type="ARBA" id="ARBA00048970"/>
    </source>
</evidence>
<feature type="binding site" evidence="11">
    <location>
        <position position="105"/>
    </location>
    <ligand>
        <name>S-adenosyl-L-methionine</name>
        <dbReference type="ChEBI" id="CHEBI:59789"/>
    </ligand>
</feature>
<name>A0A1W6N406_9PROT</name>
<dbReference type="PIRSF" id="PIRSF005461">
    <property type="entry name" value="23S_rRNA_mtase"/>
    <property type="match status" value="1"/>
</dbReference>
<dbReference type="SUPFAM" id="SSF53335">
    <property type="entry name" value="S-adenosyl-L-methionine-dependent methyltransferases"/>
    <property type="match status" value="1"/>
</dbReference>
<comment type="similarity">
    <text evidence="11">Belongs to the class I-like SAM-binding methyltransferase superfamily. RNA methyltransferase RlmE family.</text>
</comment>
<accession>A0A1W6N406</accession>
<evidence type="ECO:0000256" key="9">
    <source>
        <dbReference type="ARBA" id="ARBA00042745"/>
    </source>
</evidence>
<dbReference type="KEGG" id="naf:GQ61_04050"/>
<protein>
    <recommendedName>
        <fullName evidence="7 11">Ribosomal RNA large subunit methyltransferase E</fullName>
        <ecNumber evidence="6 11">2.1.1.166</ecNumber>
    </recommendedName>
    <alternativeName>
        <fullName evidence="9 11">23S rRNA Um2552 methyltransferase</fullName>
    </alternativeName>
    <alternativeName>
        <fullName evidence="8 11">rRNA (uridine-2'-O-)-methyltransferase</fullName>
    </alternativeName>
</protein>
<feature type="compositionally biased region" description="Polar residues" evidence="13">
    <location>
        <begin position="1"/>
        <end position="11"/>
    </location>
</feature>
<keyword evidence="4 11" id="KW-0949">S-adenosyl-L-methionine</keyword>
<proteinExistence type="inferred from homology"/>
<evidence type="ECO:0000256" key="4">
    <source>
        <dbReference type="ARBA" id="ARBA00022691"/>
    </source>
</evidence>
<evidence type="ECO:0000256" key="5">
    <source>
        <dbReference type="ARBA" id="ARBA00037569"/>
    </source>
</evidence>
<feature type="active site" description="Proton acceptor" evidence="11 12">
    <location>
        <position position="185"/>
    </location>
</feature>
<comment type="catalytic activity">
    <reaction evidence="10 11">
        <text>uridine(2552) in 23S rRNA + S-adenosyl-L-methionine = 2'-O-methyluridine(2552) in 23S rRNA + S-adenosyl-L-homocysteine + H(+)</text>
        <dbReference type="Rhea" id="RHEA:42720"/>
        <dbReference type="Rhea" id="RHEA-COMP:10202"/>
        <dbReference type="Rhea" id="RHEA-COMP:10203"/>
        <dbReference type="ChEBI" id="CHEBI:15378"/>
        <dbReference type="ChEBI" id="CHEBI:57856"/>
        <dbReference type="ChEBI" id="CHEBI:59789"/>
        <dbReference type="ChEBI" id="CHEBI:65315"/>
        <dbReference type="ChEBI" id="CHEBI:74478"/>
        <dbReference type="EC" id="2.1.1.166"/>
    </reaction>
</comment>
<gene>
    <name evidence="11" type="primary">rlmE</name>
    <name evidence="11" type="synonym">ftsJ</name>
    <name evidence="11" type="synonym">rrmJ</name>
    <name evidence="15" type="ORF">GQ61_04050</name>
</gene>
<feature type="binding site" evidence="11">
    <location>
        <position position="145"/>
    </location>
    <ligand>
        <name>S-adenosyl-L-methionine</name>
        <dbReference type="ChEBI" id="CHEBI:59789"/>
    </ligand>
</feature>
<dbReference type="HAMAP" id="MF_01547">
    <property type="entry name" value="RNA_methyltr_E"/>
    <property type="match status" value="1"/>
</dbReference>
<dbReference type="InterPro" id="IPR015507">
    <property type="entry name" value="rRNA-MeTfrase_E"/>
</dbReference>
<reference evidence="15 16" key="1">
    <citation type="submission" date="2014-06" db="EMBL/GenBank/DDBJ databases">
        <title>The genome of the endonuclear symbiont Nucleicultrix amoebiphila.</title>
        <authorList>
            <person name="Schulz F."/>
            <person name="Horn M."/>
        </authorList>
    </citation>
    <scope>NUCLEOTIDE SEQUENCE [LARGE SCALE GENOMIC DNA]</scope>
    <source>
        <strain evidence="15 16">FS5</strain>
    </source>
</reference>
<comment type="function">
    <text evidence="5 11">Specifically methylates the uridine in position 2552 of 23S rRNA at the 2'-O position of the ribose in the fully assembled 50S ribosomal subunit.</text>
</comment>
<evidence type="ECO:0000256" key="2">
    <source>
        <dbReference type="ARBA" id="ARBA00022603"/>
    </source>
</evidence>
<dbReference type="STRING" id="1414854.GQ61_04050"/>